<evidence type="ECO:0000256" key="20">
    <source>
        <dbReference type="ARBA" id="ARBA00084020"/>
    </source>
</evidence>
<reference evidence="24 25" key="1">
    <citation type="submission" date="2016-10" db="EMBL/GenBank/DDBJ databases">
        <authorList>
            <person name="de Groot N.N."/>
        </authorList>
    </citation>
    <scope>NUCLEOTIDE SEQUENCE [LARGE SCALE GENOMIC DNA]</scope>
    <source>
        <strain evidence="24 25">CGMCC 1.10238</strain>
    </source>
</reference>
<dbReference type="EC" id="2.3.1.292" evidence="16"/>
<dbReference type="Pfam" id="PF00698">
    <property type="entry name" value="Acyl_transf_1"/>
    <property type="match status" value="1"/>
</dbReference>
<dbReference type="Gene3D" id="3.30.70.3290">
    <property type="match status" value="1"/>
</dbReference>
<comment type="catalytic activity">
    <reaction evidence="14">
        <text>icosanoyl-[(phenol)carboxyphthiodiolenone synthase] + 2 (S)-methylmalonyl-CoA + 3 malonyl-CoA + 5 NADPH + 10 H(+) = C32-carboxyphthiodiolenone-[(phenol)carboxyphthiodiolenone synthase] + 5 CO2 + 5 NADP(+) + 5 CoA + 2 H2O</text>
        <dbReference type="Rhea" id="RHEA:57748"/>
        <dbReference type="Rhea" id="RHEA-COMP:14985"/>
        <dbReference type="Rhea" id="RHEA-COMP:14986"/>
        <dbReference type="ChEBI" id="CHEBI:15377"/>
        <dbReference type="ChEBI" id="CHEBI:15378"/>
        <dbReference type="ChEBI" id="CHEBI:16526"/>
        <dbReference type="ChEBI" id="CHEBI:57287"/>
        <dbReference type="ChEBI" id="CHEBI:57327"/>
        <dbReference type="ChEBI" id="CHEBI:57384"/>
        <dbReference type="ChEBI" id="CHEBI:57783"/>
        <dbReference type="ChEBI" id="CHEBI:58349"/>
        <dbReference type="ChEBI" id="CHEBI:87848"/>
        <dbReference type="ChEBI" id="CHEBI:142236"/>
        <dbReference type="EC" id="2.3.1.292"/>
    </reaction>
</comment>
<comment type="function">
    <text evidence="15">Part of the PpsABCDE complex involved in the biosynthesis of the lipid core common to phthiocerols and phenolphthiocerols by successive additions of malonyl-CoA or methylmalonyl-CoA extender units. PpsA can accept as substrate the activated forms of either icosanoyl (C20), docosanoyl (C22) or lignoceroyl (C24) groups from FadD26, or a (4-hydroxyphenyl)-C17 or (4-hydroxyphenyl)-C19 fatty acyl from FadD29. PpsA initiates the biosynthesis and extends its substrate using a malonyl-CoA extender unit. The PpsB and PpsC proteins add the second and third malonyl-CoA extender units. PpsD adds an (R)-methylmalonyl unit and PpsE adds a second (R)-methylmalonyl unit. The incorporation of the methylmalonyl units results in formation of two branched methyl groups in the elongated product.</text>
</comment>
<protein>
    <recommendedName>
        <fullName evidence="17">Phenolphthiocerol/phthiocerol polyketide synthase subunit E</fullName>
        <ecNumber evidence="16">2.3.1.292</ecNumber>
    </recommendedName>
    <alternativeName>
        <fullName evidence="19">(Phenol)carboxyphthiodiolenone synthase subunit E</fullName>
    </alternativeName>
    <alternativeName>
        <fullName evidence="20">Beta-ketoacyl-acyl-carrier-protein synthase I</fullName>
    </alternativeName>
    <alternativeName>
        <fullName evidence="18">Phthiocerol synthesis polyketide synthase type I PpsE</fullName>
    </alternativeName>
</protein>
<keyword evidence="8" id="KW-0560">Oxidoreductase</keyword>
<keyword evidence="4" id="KW-0597">Phosphoprotein</keyword>
<dbReference type="InterPro" id="IPR006162">
    <property type="entry name" value="Ppantetheine_attach_site"/>
</dbReference>
<dbReference type="SUPFAM" id="SSF47336">
    <property type="entry name" value="ACP-like"/>
    <property type="match status" value="1"/>
</dbReference>
<keyword evidence="23" id="KW-0012">Acyltransferase</keyword>
<dbReference type="Gene3D" id="3.40.366.10">
    <property type="entry name" value="Malonyl-Coenzyme A Acyl Carrier Protein, domain 2"/>
    <property type="match status" value="1"/>
</dbReference>
<dbReference type="InterPro" id="IPR016036">
    <property type="entry name" value="Malonyl_transacylase_ACP-bd"/>
</dbReference>
<dbReference type="InterPro" id="IPR018201">
    <property type="entry name" value="Ketoacyl_synth_AS"/>
</dbReference>
<dbReference type="GO" id="GO:0031177">
    <property type="term" value="F:phosphopantetheine binding"/>
    <property type="evidence" value="ECO:0007669"/>
    <property type="project" value="InterPro"/>
</dbReference>
<evidence type="ECO:0000256" key="16">
    <source>
        <dbReference type="ARBA" id="ARBA00066974"/>
    </source>
</evidence>
<dbReference type="FunFam" id="1.10.1200.10:FF:000005">
    <property type="entry name" value="Nonribosomal peptide synthetase 1"/>
    <property type="match status" value="1"/>
</dbReference>
<dbReference type="CDD" id="cd00833">
    <property type="entry name" value="PKS"/>
    <property type="match status" value="1"/>
</dbReference>
<dbReference type="InterPro" id="IPR009081">
    <property type="entry name" value="PP-bd_ACP"/>
</dbReference>
<dbReference type="EMBL" id="FODH01000012">
    <property type="protein sequence ID" value="SEO83635.1"/>
    <property type="molecule type" value="Genomic_DNA"/>
</dbReference>
<comment type="cofactor">
    <cofactor evidence="1">
        <name>NADP(+)</name>
        <dbReference type="ChEBI" id="CHEBI:58349"/>
    </cofactor>
</comment>
<dbReference type="Pfam" id="PF00550">
    <property type="entry name" value="PP-binding"/>
    <property type="match status" value="1"/>
</dbReference>
<dbReference type="Proteomes" id="UP000198809">
    <property type="component" value="Unassembled WGS sequence"/>
</dbReference>
<keyword evidence="10" id="KW-0511">Multifunctional enzyme</keyword>
<evidence type="ECO:0000256" key="5">
    <source>
        <dbReference type="ARBA" id="ARBA00022679"/>
    </source>
</evidence>
<keyword evidence="5 24" id="KW-0808">Transferase</keyword>
<dbReference type="GO" id="GO:0016491">
    <property type="term" value="F:oxidoreductase activity"/>
    <property type="evidence" value="ECO:0007669"/>
    <property type="project" value="UniProtKB-KW"/>
</dbReference>
<dbReference type="PANTHER" id="PTHR43775:SF51">
    <property type="entry name" value="INACTIVE PHENOLPHTHIOCEROL SYNTHESIS POLYKETIDE SYNTHASE TYPE I PKS1-RELATED"/>
    <property type="match status" value="1"/>
</dbReference>
<dbReference type="SUPFAM" id="SSF53901">
    <property type="entry name" value="Thiolase-like"/>
    <property type="match status" value="1"/>
</dbReference>
<dbReference type="SMART" id="SM00823">
    <property type="entry name" value="PKS_PP"/>
    <property type="match status" value="1"/>
</dbReference>
<dbReference type="InterPro" id="IPR020806">
    <property type="entry name" value="PKS_PP-bd"/>
</dbReference>
<accession>A0A1H8SYP9</accession>
<dbReference type="SMART" id="SM00825">
    <property type="entry name" value="PKS_KS"/>
    <property type="match status" value="1"/>
</dbReference>
<evidence type="ECO:0000256" key="17">
    <source>
        <dbReference type="ARBA" id="ARBA00073623"/>
    </source>
</evidence>
<dbReference type="Pfam" id="PF00109">
    <property type="entry name" value="ketoacyl-synt"/>
    <property type="match status" value="1"/>
</dbReference>
<dbReference type="GO" id="GO:0004315">
    <property type="term" value="F:3-oxoacyl-[acyl-carrier-protein] synthase activity"/>
    <property type="evidence" value="ECO:0007669"/>
    <property type="project" value="InterPro"/>
</dbReference>
<evidence type="ECO:0000256" key="9">
    <source>
        <dbReference type="ARBA" id="ARBA00023098"/>
    </source>
</evidence>
<evidence type="ECO:0000256" key="1">
    <source>
        <dbReference type="ARBA" id="ARBA00001937"/>
    </source>
</evidence>
<evidence type="ECO:0000313" key="23">
    <source>
        <dbReference type="EMBL" id="QWU15607.1"/>
    </source>
</evidence>
<dbReference type="Pfam" id="PF02801">
    <property type="entry name" value="Ketoacyl-synt_C"/>
    <property type="match status" value="1"/>
</dbReference>
<dbReference type="SUPFAM" id="SSF55048">
    <property type="entry name" value="Probable ACP-binding domain of malonyl-CoA ACP transacylase"/>
    <property type="match status" value="1"/>
</dbReference>
<comment type="cofactor">
    <cofactor evidence="2">
        <name>pantetheine 4'-phosphate</name>
        <dbReference type="ChEBI" id="CHEBI:47942"/>
    </cofactor>
</comment>
<feature type="domain" description="Carrier" evidence="21">
    <location>
        <begin position="914"/>
        <end position="989"/>
    </location>
</feature>
<evidence type="ECO:0000256" key="14">
    <source>
        <dbReference type="ARBA" id="ARBA00052745"/>
    </source>
</evidence>
<dbReference type="InterPro" id="IPR014030">
    <property type="entry name" value="Ketoacyl_synth_N"/>
</dbReference>
<dbReference type="PROSITE" id="PS52004">
    <property type="entry name" value="KS3_2"/>
    <property type="match status" value="1"/>
</dbReference>
<evidence type="ECO:0000256" key="4">
    <source>
        <dbReference type="ARBA" id="ARBA00022553"/>
    </source>
</evidence>
<evidence type="ECO:0000256" key="6">
    <source>
        <dbReference type="ARBA" id="ARBA00022832"/>
    </source>
</evidence>
<dbReference type="RefSeq" id="WP_036588766.1">
    <property type="nucleotide sequence ID" value="NZ_CP076607.1"/>
</dbReference>
<dbReference type="PANTHER" id="PTHR43775">
    <property type="entry name" value="FATTY ACID SYNTHASE"/>
    <property type="match status" value="1"/>
</dbReference>
<dbReference type="SUPFAM" id="SSF52151">
    <property type="entry name" value="FabD/lysophospholipase-like"/>
    <property type="match status" value="1"/>
</dbReference>
<comment type="catalytic activity">
    <reaction evidence="13">
        <text>docosanoyl-[(phenol)carboxyphthiodiolenone synthase] + 2 (S)-methylmalonyl-CoA + 3 malonyl-CoA + 5 NADPH + 10 H(+) = C34-carboxyphthiodiolenone-[(phenol)carboxyphthiodiolenone synthase] + 5 CO2 + 5 NADP(+) + 5 CoA + 2 H2O</text>
        <dbReference type="Rhea" id="RHEA:57752"/>
        <dbReference type="Rhea" id="RHEA-COMP:14987"/>
        <dbReference type="Rhea" id="RHEA-COMP:14988"/>
        <dbReference type="ChEBI" id="CHEBI:15377"/>
        <dbReference type="ChEBI" id="CHEBI:15378"/>
        <dbReference type="ChEBI" id="CHEBI:16526"/>
        <dbReference type="ChEBI" id="CHEBI:57287"/>
        <dbReference type="ChEBI" id="CHEBI:57327"/>
        <dbReference type="ChEBI" id="CHEBI:57384"/>
        <dbReference type="ChEBI" id="CHEBI:57783"/>
        <dbReference type="ChEBI" id="CHEBI:58349"/>
        <dbReference type="ChEBI" id="CHEBI:142237"/>
        <dbReference type="ChEBI" id="CHEBI:142238"/>
        <dbReference type="EC" id="2.3.1.292"/>
    </reaction>
</comment>
<organism evidence="24 25">
    <name type="scientific">Paenibacillus sophorae</name>
    <dbReference type="NCBI Taxonomy" id="1333845"/>
    <lineage>
        <taxon>Bacteria</taxon>
        <taxon>Bacillati</taxon>
        <taxon>Bacillota</taxon>
        <taxon>Bacilli</taxon>
        <taxon>Bacillales</taxon>
        <taxon>Paenibacillaceae</taxon>
        <taxon>Paenibacillus</taxon>
    </lineage>
</organism>
<proteinExistence type="predicted"/>
<reference evidence="23 26" key="2">
    <citation type="submission" date="2021-06" db="EMBL/GenBank/DDBJ databases">
        <title>Whole genome sequence of Paenibacillus sophorae DSM23020 for comparative genomics.</title>
        <authorList>
            <person name="Kim M.-J."/>
            <person name="Lee G."/>
            <person name="Shin J.-H."/>
        </authorList>
    </citation>
    <scope>NUCLEOTIDE SEQUENCE [LARGE SCALE GENOMIC DNA]</scope>
    <source>
        <strain evidence="23 26">DSM 23020</strain>
    </source>
</reference>
<evidence type="ECO:0000256" key="3">
    <source>
        <dbReference type="ARBA" id="ARBA00022450"/>
    </source>
</evidence>
<dbReference type="SMART" id="SM00827">
    <property type="entry name" value="PKS_AT"/>
    <property type="match status" value="1"/>
</dbReference>
<feature type="domain" description="Ketosynthase family 3 (KS3)" evidence="22">
    <location>
        <begin position="7"/>
        <end position="434"/>
    </location>
</feature>
<dbReference type="EMBL" id="CP076607">
    <property type="protein sequence ID" value="QWU15607.1"/>
    <property type="molecule type" value="Genomic_DNA"/>
</dbReference>
<dbReference type="PROSITE" id="PS50075">
    <property type="entry name" value="CARRIER"/>
    <property type="match status" value="1"/>
</dbReference>
<dbReference type="PROSITE" id="PS00606">
    <property type="entry name" value="KS3_1"/>
    <property type="match status" value="1"/>
</dbReference>
<evidence type="ECO:0000256" key="2">
    <source>
        <dbReference type="ARBA" id="ARBA00001957"/>
    </source>
</evidence>
<dbReference type="InterPro" id="IPR020841">
    <property type="entry name" value="PKS_Beta-ketoAc_synthase_dom"/>
</dbReference>
<evidence type="ECO:0000313" key="26">
    <source>
        <dbReference type="Proteomes" id="UP000683429"/>
    </source>
</evidence>
<dbReference type="GO" id="GO:0004312">
    <property type="term" value="F:fatty acid synthase activity"/>
    <property type="evidence" value="ECO:0007669"/>
    <property type="project" value="TreeGrafter"/>
</dbReference>
<dbReference type="OrthoDB" id="9765680at2"/>
<evidence type="ECO:0000256" key="13">
    <source>
        <dbReference type="ARBA" id="ARBA00052119"/>
    </source>
</evidence>
<evidence type="ECO:0000313" key="24">
    <source>
        <dbReference type="EMBL" id="SEO83635.1"/>
    </source>
</evidence>
<evidence type="ECO:0000313" key="25">
    <source>
        <dbReference type="Proteomes" id="UP000198809"/>
    </source>
</evidence>
<evidence type="ECO:0000259" key="22">
    <source>
        <dbReference type="PROSITE" id="PS52004"/>
    </source>
</evidence>
<evidence type="ECO:0000256" key="19">
    <source>
        <dbReference type="ARBA" id="ARBA00078169"/>
    </source>
</evidence>
<dbReference type="Gene3D" id="3.40.47.10">
    <property type="match status" value="1"/>
</dbReference>
<comment type="catalytic activity">
    <reaction evidence="12">
        <text>19-(4-hydroxyphenyl)nonadecanoyl-[(phenol)carboxyphthiodiolenone synthase] + 2 (S)-methylmalonyl-CoA + 3 malonyl-CoA + 5 NADPH + 10 H(+) = C37-(phenol)carboxyphthiodiolenone-[(phenol)carboxyphthiodiolenone synthase] + 5 CO2 + 5 NADP(+) + 5 CoA + 2 H2O</text>
        <dbReference type="Rhea" id="RHEA:57760"/>
        <dbReference type="Rhea" id="RHEA-COMP:14273"/>
        <dbReference type="Rhea" id="RHEA-COMP:14990"/>
        <dbReference type="ChEBI" id="CHEBI:15377"/>
        <dbReference type="ChEBI" id="CHEBI:15378"/>
        <dbReference type="ChEBI" id="CHEBI:16526"/>
        <dbReference type="ChEBI" id="CHEBI:57287"/>
        <dbReference type="ChEBI" id="CHEBI:57327"/>
        <dbReference type="ChEBI" id="CHEBI:57384"/>
        <dbReference type="ChEBI" id="CHEBI:57783"/>
        <dbReference type="ChEBI" id="CHEBI:58349"/>
        <dbReference type="ChEBI" id="CHEBI:133301"/>
        <dbReference type="ChEBI" id="CHEBI:142260"/>
        <dbReference type="EC" id="2.3.1.292"/>
    </reaction>
</comment>
<name>A0A1H8SYP9_9BACL</name>
<evidence type="ECO:0000256" key="12">
    <source>
        <dbReference type="ARBA" id="ARBA00051971"/>
    </source>
</evidence>
<dbReference type="Proteomes" id="UP000683429">
    <property type="component" value="Chromosome"/>
</dbReference>
<dbReference type="InterPro" id="IPR014043">
    <property type="entry name" value="Acyl_transferase_dom"/>
</dbReference>
<gene>
    <name evidence="23" type="ORF">KP014_27850</name>
    <name evidence="24" type="ORF">SAMN04487895_112165</name>
</gene>
<dbReference type="AlphaFoldDB" id="A0A1H8SYP9"/>
<keyword evidence="7" id="KW-0521">NADP</keyword>
<sequence length="1013" mass="110677">MSQENHENSIAIVGLSGYFPKARNTQEFWQRLITETECITRLTDEELLADGEDPELLGHPNYVRAKGIIDDPEAFDAGFFGISPAEATMVDPQHRLFLECCWSAIEDAGMNLDTESRAIGVFGAGGMSTYLLHNLTQNPRLLRENDSYQLMLGNDKDYIATRVSFKLNLSGPSISVQTACSSSLVAVHMACQSLLNGECDMALAGGASVSFPHKRGYVYQKGMVLSSDGHCRPFDAKAEGTVEGTGVGVVLLKRLEDAIEDNDRIYSVIRGSAINNDGSEKIGYTAPSVDKQAAVISEALYIAGVDPSEISYVEAHGTGTPLGDPIEITALTKAFRQHTDRVGYCAIGSLKSNLGHLNSAAGIAGLIKVALSLKNECIPASLHYSTPNPNIDFEHSPFFVNTRIAPWKIGQDTRFAGISSFGIGGTNVHMVLSEAPTPVKSTPSQRRAHTLMISAKTKDSVLRYALELQKFLETNKDTDLADVAFTLQTGRREFEYRRAVVGRTVEEAIAQLADGSQRLEAADQASQMVWMFSGQGSQHVGMAREIYASEPTFRREFDACCDMLRPHLEGQDIKRLIFAEPEEEEKAAAELRNTAIAQPALFVVEYSLARLLLSWGMEPAAMLGHSIGEYVAATLAGVMSLQDALALVTHRGRLMQGLPRGSMLSVALAEHDLLPRLNQHLDLDIAAINSKSSCVVSGPTTAVEAFKASLEAEGISSTMLHTSHAFHSAMMEPILASFTELVRGIRLTPPAKPFLSNVTGTWITQEQACSSQYWALHLREAVRFASMIEFLEGEGFTHFVEVGPGQVLTSLARQTLKNASAVPVLPSVREKQGDAARLMGALGTLWSAGLQMDWSSLYNEETRVKVDLPLYSFDRQTYSLNAGASMPVRHAEQAPVAKPKAYQERRNIKNDYVEPENELEMIIAEIWQDLFQVSPIGREDDFFELGGNSLMGIQLLGRIKSIFKVEVSVSNLFESPTIGSLASQVLDKLDTLTEEEAEEVQQTLATLLIGVNE</sequence>
<dbReference type="Gene3D" id="1.10.1200.10">
    <property type="entry name" value="ACP-like"/>
    <property type="match status" value="1"/>
</dbReference>
<dbReference type="FunFam" id="3.40.47.10:FF:000042">
    <property type="entry name" value="Polyketide synthase Pks13"/>
    <property type="match status" value="1"/>
</dbReference>
<evidence type="ECO:0000256" key="8">
    <source>
        <dbReference type="ARBA" id="ARBA00023002"/>
    </source>
</evidence>
<dbReference type="InterPro" id="IPR001227">
    <property type="entry name" value="Ac_transferase_dom_sf"/>
</dbReference>
<dbReference type="Pfam" id="PF22621">
    <property type="entry name" value="CurL-like_PKS_C"/>
    <property type="match status" value="1"/>
</dbReference>
<evidence type="ECO:0000256" key="18">
    <source>
        <dbReference type="ARBA" id="ARBA00075053"/>
    </source>
</evidence>
<dbReference type="GO" id="GO:0006633">
    <property type="term" value="P:fatty acid biosynthetic process"/>
    <property type="evidence" value="ECO:0007669"/>
    <property type="project" value="InterPro"/>
</dbReference>
<dbReference type="InterPro" id="IPR016035">
    <property type="entry name" value="Acyl_Trfase/lysoPLipase"/>
</dbReference>
<evidence type="ECO:0000256" key="15">
    <source>
        <dbReference type="ARBA" id="ARBA00058455"/>
    </source>
</evidence>
<dbReference type="InterPro" id="IPR036736">
    <property type="entry name" value="ACP-like_sf"/>
</dbReference>
<evidence type="ECO:0000256" key="7">
    <source>
        <dbReference type="ARBA" id="ARBA00022857"/>
    </source>
</evidence>
<evidence type="ECO:0000259" key="21">
    <source>
        <dbReference type="PROSITE" id="PS50075"/>
    </source>
</evidence>
<dbReference type="InterPro" id="IPR014031">
    <property type="entry name" value="Ketoacyl_synth_C"/>
</dbReference>
<keyword evidence="26" id="KW-1185">Reference proteome</keyword>
<dbReference type="PROSITE" id="PS00012">
    <property type="entry name" value="PHOSPHOPANTETHEINE"/>
    <property type="match status" value="1"/>
</dbReference>
<dbReference type="GO" id="GO:0034081">
    <property type="term" value="C:polyketide synthase complex"/>
    <property type="evidence" value="ECO:0007669"/>
    <property type="project" value="UniProtKB-ARBA"/>
</dbReference>
<dbReference type="InterPro" id="IPR050091">
    <property type="entry name" value="PKS_NRPS_Biosynth_Enz"/>
</dbReference>
<dbReference type="Gene3D" id="3.30.70.250">
    <property type="entry name" value="Malonyl-CoA ACP transacylase, ACP-binding"/>
    <property type="match status" value="1"/>
</dbReference>
<dbReference type="STRING" id="1333845.SAMN04487895_112165"/>
<evidence type="ECO:0000256" key="11">
    <source>
        <dbReference type="ARBA" id="ARBA00050973"/>
    </source>
</evidence>
<keyword evidence="9" id="KW-0443">Lipid metabolism</keyword>
<evidence type="ECO:0000256" key="10">
    <source>
        <dbReference type="ARBA" id="ARBA00023268"/>
    </source>
</evidence>
<keyword evidence="6" id="KW-0276">Fatty acid metabolism</keyword>
<dbReference type="InterPro" id="IPR016039">
    <property type="entry name" value="Thiolase-like"/>
</dbReference>
<comment type="catalytic activity">
    <reaction evidence="11">
        <text>17-(4-hydroxyphenyl)heptadecanoyl-[(phenol)carboxyphthiodiolenone synthase] + 2 (S)-methylmalonyl-CoA + 3 malonyl-CoA + 5 NADPH + 10 H(+) = C35-(phenol)carboxyphthiodiolenone-[(phenol)carboxyphthiodiolenone synthase] + 5 CO2 + 5 NADP(+) + 5 CoA + 2 H2O</text>
        <dbReference type="Rhea" id="RHEA:57756"/>
        <dbReference type="Rhea" id="RHEA-COMP:14272"/>
        <dbReference type="Rhea" id="RHEA-COMP:14989"/>
        <dbReference type="ChEBI" id="CHEBI:15377"/>
        <dbReference type="ChEBI" id="CHEBI:15378"/>
        <dbReference type="ChEBI" id="CHEBI:16526"/>
        <dbReference type="ChEBI" id="CHEBI:57287"/>
        <dbReference type="ChEBI" id="CHEBI:57327"/>
        <dbReference type="ChEBI" id="CHEBI:57384"/>
        <dbReference type="ChEBI" id="CHEBI:57783"/>
        <dbReference type="ChEBI" id="CHEBI:58349"/>
        <dbReference type="ChEBI" id="CHEBI:133300"/>
        <dbReference type="ChEBI" id="CHEBI:142259"/>
        <dbReference type="EC" id="2.3.1.292"/>
    </reaction>
</comment>
<keyword evidence="3" id="KW-0596">Phosphopantetheine</keyword>